<gene>
    <name evidence="1" type="ORF">OTU49_017393</name>
</gene>
<evidence type="ECO:0000313" key="1">
    <source>
        <dbReference type="EMBL" id="KAK8744614.1"/>
    </source>
</evidence>
<sequence>PDECGRTEEVQHSALRDSPETISMTTGHKCYGYTSCREHSTCYSWATSSLPLFYWRKLLVTIISSATSSVPYVLKSKNKLTATYSLSNISVFITVFSLF</sequence>
<reference evidence="1 2" key="1">
    <citation type="journal article" date="2024" name="BMC Genomics">
        <title>Genome assembly of redclaw crayfish (Cherax quadricarinatus) provides insights into its immune adaptation and hypoxia tolerance.</title>
        <authorList>
            <person name="Liu Z."/>
            <person name="Zheng J."/>
            <person name="Li H."/>
            <person name="Fang K."/>
            <person name="Wang S."/>
            <person name="He J."/>
            <person name="Zhou D."/>
            <person name="Weng S."/>
            <person name="Chi M."/>
            <person name="Gu Z."/>
            <person name="He J."/>
            <person name="Li F."/>
            <person name="Wang M."/>
        </authorList>
    </citation>
    <scope>NUCLEOTIDE SEQUENCE [LARGE SCALE GENOMIC DNA]</scope>
    <source>
        <strain evidence="1">ZL_2023a</strain>
    </source>
</reference>
<feature type="non-terminal residue" evidence="1">
    <location>
        <position position="1"/>
    </location>
</feature>
<feature type="non-terminal residue" evidence="1">
    <location>
        <position position="99"/>
    </location>
</feature>
<dbReference type="AlphaFoldDB" id="A0AAW0Y379"/>
<comment type="caution">
    <text evidence="1">The sequence shown here is derived from an EMBL/GenBank/DDBJ whole genome shotgun (WGS) entry which is preliminary data.</text>
</comment>
<evidence type="ECO:0000313" key="2">
    <source>
        <dbReference type="Proteomes" id="UP001445076"/>
    </source>
</evidence>
<name>A0AAW0Y379_CHEQU</name>
<protein>
    <submittedName>
        <fullName evidence="1">Uncharacterized protein</fullName>
    </submittedName>
</protein>
<organism evidence="1 2">
    <name type="scientific">Cherax quadricarinatus</name>
    <name type="common">Australian red claw crayfish</name>
    <dbReference type="NCBI Taxonomy" id="27406"/>
    <lineage>
        <taxon>Eukaryota</taxon>
        <taxon>Metazoa</taxon>
        <taxon>Ecdysozoa</taxon>
        <taxon>Arthropoda</taxon>
        <taxon>Crustacea</taxon>
        <taxon>Multicrustacea</taxon>
        <taxon>Malacostraca</taxon>
        <taxon>Eumalacostraca</taxon>
        <taxon>Eucarida</taxon>
        <taxon>Decapoda</taxon>
        <taxon>Pleocyemata</taxon>
        <taxon>Astacidea</taxon>
        <taxon>Parastacoidea</taxon>
        <taxon>Parastacidae</taxon>
        <taxon>Cherax</taxon>
    </lineage>
</organism>
<dbReference type="EMBL" id="JARKIK010000022">
    <property type="protein sequence ID" value="KAK8744614.1"/>
    <property type="molecule type" value="Genomic_DNA"/>
</dbReference>
<proteinExistence type="predicted"/>
<keyword evidence="2" id="KW-1185">Reference proteome</keyword>
<accession>A0AAW0Y379</accession>
<dbReference type="Proteomes" id="UP001445076">
    <property type="component" value="Unassembled WGS sequence"/>
</dbReference>